<dbReference type="SMART" id="SM00471">
    <property type="entry name" value="HDc"/>
    <property type="match status" value="1"/>
</dbReference>
<dbReference type="InterPro" id="IPR006674">
    <property type="entry name" value="HD_domain"/>
</dbReference>
<gene>
    <name evidence="1" type="ORF">Thert_01439</name>
</gene>
<dbReference type="SUPFAM" id="SSF158472">
    <property type="entry name" value="HAMP domain-like"/>
    <property type="match status" value="1"/>
</dbReference>
<dbReference type="CDD" id="cd06225">
    <property type="entry name" value="HAMP"/>
    <property type="match status" value="1"/>
</dbReference>
<dbReference type="InterPro" id="IPR003018">
    <property type="entry name" value="GAF"/>
</dbReference>
<dbReference type="PANTHER" id="PTHR43155:SF2">
    <property type="entry name" value="CYCLIC DI-GMP PHOSPHODIESTERASE PA4108"/>
    <property type="match status" value="1"/>
</dbReference>
<dbReference type="InterPro" id="IPR003660">
    <property type="entry name" value="HAMP_dom"/>
</dbReference>
<dbReference type="Pfam" id="PF13185">
    <property type="entry name" value="GAF_2"/>
    <property type="match status" value="1"/>
</dbReference>
<dbReference type="InterPro" id="IPR000014">
    <property type="entry name" value="PAS"/>
</dbReference>
<dbReference type="PROSITE" id="PS51831">
    <property type="entry name" value="HD"/>
    <property type="match status" value="1"/>
</dbReference>
<dbReference type="SMART" id="SM00091">
    <property type="entry name" value="PAS"/>
    <property type="match status" value="1"/>
</dbReference>
<dbReference type="NCBIfam" id="TIGR00229">
    <property type="entry name" value="sensory_box"/>
    <property type="match status" value="1"/>
</dbReference>
<dbReference type="PROSITE" id="PS51832">
    <property type="entry name" value="HD_GYP"/>
    <property type="match status" value="1"/>
</dbReference>
<dbReference type="GO" id="GO:0007165">
    <property type="term" value="P:signal transduction"/>
    <property type="evidence" value="ECO:0007669"/>
    <property type="project" value="InterPro"/>
</dbReference>
<dbReference type="InterPro" id="IPR035965">
    <property type="entry name" value="PAS-like_dom_sf"/>
</dbReference>
<dbReference type="SMART" id="SM00086">
    <property type="entry name" value="PAC"/>
    <property type="match status" value="1"/>
</dbReference>
<sequence length="630" mass="72143">MFKSYRNRLFAIIFGVSVFVYLFSFVHIIKGIGNNIFTSILILLISVFIAMRESKYMSYPLEKLNEGVKRITNGEYDYNIDIDVTEEFAELSKNFNKMSSKLKSTYEELKKESQELIKKNNELQDLYMELEASYEQMEAVTNELEASESRYRTLVDNMSDILWFTDKEYNIEFINNRSLKFLDYLPDEMIGKKIFEYIDDDDKKLMEDLMTGKINMAEIKFKKRDGSTILTETRVKIVKNSEDELLGIQGLSRDITDYCNAKKEILERNRQILAIGNVTQLLTKNLEPREILYSIAEKISTILSSPLCTIRTVNESGKLELMVAAGELKDMLLLKELSLANDENVKLLVSKEITILDANKFPVDYGLLRRLKQLNVKNIISVPLISKDKAVGALNILTTSRLANDISLLRSVADSVSIAIENANLYDNLRNWYLRTIDALAYAVEAKDRYTKGHSLRVSKYAAIIGESMGLPKDEIEKLRIAGILHDIGKIGISDKILTKPGKLTKEEYDKIKQHPSISRKILEPIGLSKDIIDGIEKHHERYDGKGYPFGLNDDNIPLIAAILCVADSFDAMTSDRSYRKGMPFDEAVNELLKYKGTQFNPRVVDSVMSIYMRDRKKIEKIKREIEIAN</sequence>
<dbReference type="InterPro" id="IPR000700">
    <property type="entry name" value="PAS-assoc_C"/>
</dbReference>
<protein>
    <submittedName>
        <fullName evidence="1">Response regulator</fullName>
    </submittedName>
</protein>
<evidence type="ECO:0000313" key="1">
    <source>
        <dbReference type="EMBL" id="AST57490.1"/>
    </source>
</evidence>
<dbReference type="Gene3D" id="3.30.450.40">
    <property type="match status" value="1"/>
</dbReference>
<dbReference type="InterPro" id="IPR029016">
    <property type="entry name" value="GAF-like_dom_sf"/>
</dbReference>
<dbReference type="Proteomes" id="UP000214975">
    <property type="component" value="Chromosome"/>
</dbReference>
<dbReference type="NCBIfam" id="TIGR00277">
    <property type="entry name" value="HDIG"/>
    <property type="match status" value="1"/>
</dbReference>
<dbReference type="PROSITE" id="PS50112">
    <property type="entry name" value="PAS"/>
    <property type="match status" value="1"/>
</dbReference>
<reference evidence="1 2" key="1">
    <citation type="submission" date="2016-08" db="EMBL/GenBank/DDBJ databases">
        <title>A novel genetic cassette of butanologenic Thermoanaerobacterium thermosaccharolyticum that directly convert cellulose to butanol.</title>
        <authorList>
            <person name="Li T."/>
            <person name="He J."/>
        </authorList>
    </citation>
    <scope>NUCLEOTIDE SEQUENCE [LARGE SCALE GENOMIC DNA]</scope>
    <source>
        <strain evidence="1 2">TG57</strain>
    </source>
</reference>
<dbReference type="SMART" id="SM00065">
    <property type="entry name" value="GAF"/>
    <property type="match status" value="1"/>
</dbReference>
<dbReference type="SUPFAM" id="SSF109604">
    <property type="entry name" value="HD-domain/PDEase-like"/>
    <property type="match status" value="1"/>
</dbReference>
<evidence type="ECO:0000313" key="2">
    <source>
        <dbReference type="Proteomes" id="UP000214975"/>
    </source>
</evidence>
<dbReference type="Gene3D" id="6.10.340.10">
    <property type="match status" value="1"/>
</dbReference>
<dbReference type="GO" id="GO:0016020">
    <property type="term" value="C:membrane"/>
    <property type="evidence" value="ECO:0007669"/>
    <property type="project" value="InterPro"/>
</dbReference>
<dbReference type="InterPro" id="IPR037522">
    <property type="entry name" value="HD_GYP_dom"/>
</dbReference>
<dbReference type="EMBL" id="CP016893">
    <property type="protein sequence ID" value="AST57490.1"/>
    <property type="molecule type" value="Genomic_DNA"/>
</dbReference>
<dbReference type="AlphaFoldDB" id="A0A223HYC3"/>
<dbReference type="Pfam" id="PF13487">
    <property type="entry name" value="HD_5"/>
    <property type="match status" value="1"/>
</dbReference>
<dbReference type="Pfam" id="PF13426">
    <property type="entry name" value="PAS_9"/>
    <property type="match status" value="1"/>
</dbReference>
<dbReference type="PROSITE" id="PS50885">
    <property type="entry name" value="HAMP"/>
    <property type="match status" value="1"/>
</dbReference>
<dbReference type="InterPro" id="IPR001610">
    <property type="entry name" value="PAC"/>
</dbReference>
<dbReference type="PROSITE" id="PS50113">
    <property type="entry name" value="PAC"/>
    <property type="match status" value="1"/>
</dbReference>
<accession>A0A223HYC3</accession>
<name>A0A223HYC3_THETR</name>
<dbReference type="CDD" id="cd00077">
    <property type="entry name" value="HDc"/>
    <property type="match status" value="1"/>
</dbReference>
<dbReference type="InterPro" id="IPR006675">
    <property type="entry name" value="HDIG_dom"/>
</dbReference>
<dbReference type="SMART" id="SM00304">
    <property type="entry name" value="HAMP"/>
    <property type="match status" value="1"/>
</dbReference>
<dbReference type="Gene3D" id="1.10.3210.10">
    <property type="entry name" value="Hypothetical protein af1432"/>
    <property type="match status" value="1"/>
</dbReference>
<dbReference type="SUPFAM" id="SSF55781">
    <property type="entry name" value="GAF domain-like"/>
    <property type="match status" value="1"/>
</dbReference>
<organism evidence="1 2">
    <name type="scientific">Thermoanaerobacterium thermosaccharolyticum</name>
    <name type="common">Clostridium thermosaccharolyticum</name>
    <dbReference type="NCBI Taxonomy" id="1517"/>
    <lineage>
        <taxon>Bacteria</taxon>
        <taxon>Bacillati</taxon>
        <taxon>Bacillota</taxon>
        <taxon>Clostridia</taxon>
        <taxon>Thermoanaerobacterales</taxon>
        <taxon>Thermoanaerobacteraceae</taxon>
        <taxon>Thermoanaerobacterium</taxon>
    </lineage>
</organism>
<dbReference type="SUPFAM" id="SSF55785">
    <property type="entry name" value="PYP-like sensor domain (PAS domain)"/>
    <property type="match status" value="1"/>
</dbReference>
<dbReference type="Gene3D" id="3.30.450.20">
    <property type="entry name" value="PAS domain"/>
    <property type="match status" value="1"/>
</dbReference>
<dbReference type="RefSeq" id="WP_094397259.1">
    <property type="nucleotide sequence ID" value="NZ_CP016893.1"/>
</dbReference>
<proteinExistence type="predicted"/>
<dbReference type="CDD" id="cd00130">
    <property type="entry name" value="PAS"/>
    <property type="match status" value="1"/>
</dbReference>
<dbReference type="PANTHER" id="PTHR43155">
    <property type="entry name" value="CYCLIC DI-GMP PHOSPHODIESTERASE PA4108-RELATED"/>
    <property type="match status" value="1"/>
</dbReference>
<dbReference type="Pfam" id="PF00672">
    <property type="entry name" value="HAMP"/>
    <property type="match status" value="1"/>
</dbReference>
<dbReference type="InterPro" id="IPR003607">
    <property type="entry name" value="HD/PDEase_dom"/>
</dbReference>